<dbReference type="PANTHER" id="PTHR43273">
    <property type="entry name" value="ANAEROBIC SULFATASE-MATURATING ENZYME HOMOLOG ASLB-RELATED"/>
    <property type="match status" value="1"/>
</dbReference>
<dbReference type="SUPFAM" id="SSF102114">
    <property type="entry name" value="Radical SAM enzymes"/>
    <property type="match status" value="1"/>
</dbReference>
<evidence type="ECO:0000313" key="7">
    <source>
        <dbReference type="EMBL" id="MDC7958430.1"/>
    </source>
</evidence>
<name>A0A413V0E0_BACOV</name>
<dbReference type="Proteomes" id="UP001215078">
    <property type="component" value="Unassembled WGS sequence"/>
</dbReference>
<proteinExistence type="inferred from homology"/>
<evidence type="ECO:0000256" key="4">
    <source>
        <dbReference type="ARBA" id="ARBA00023004"/>
    </source>
</evidence>
<dbReference type="SFLD" id="SFLDS00029">
    <property type="entry name" value="Radical_SAM"/>
    <property type="match status" value="1"/>
</dbReference>
<gene>
    <name evidence="7" type="primary">hxsB</name>
    <name evidence="7" type="ORF">PQ628_09420</name>
</gene>
<dbReference type="GO" id="GO:0051536">
    <property type="term" value="F:iron-sulfur cluster binding"/>
    <property type="evidence" value="ECO:0007669"/>
    <property type="project" value="UniProtKB-KW"/>
</dbReference>
<dbReference type="AlphaFoldDB" id="A0A413V0E0"/>
<keyword evidence="3" id="KW-0479">Metal-binding</keyword>
<sequence>MNHYYLLPFRFERIKEQELLVNELGDFIFVPTGTTERIIKRQLSNQEDLYKDLVANFFISETPIPELIDNIATRLRTKKAFLDSFTSLHIFVLTLRCNQNCIYCQASSKESSEAIYDMKEEHLFKAIDLMFQSPSHSITMEFQGGEPSLPFQLLQKAVKRTVALNQEFKKQITYVLCTNSINLTDEILSLCKEYNILISTSLDGPAFIHNHNRGKSNSYNRVIEGINKARNYLGTDRISALMTTSELSINHPKEIIDNYLSNGFNNIFLRPLNPYGLALNNTNWETYFDKFIEFYKSALNYIIDINIQDRFFVEEFTSILLRKILTPFTTGFVDLQSPSGIINSVIVYNYDGYVYASDESRMLAEYNDYTFKLGHVTDRYESIFYGRKAQQIALIWGTEFITGCADCAFQSYCGADPVRNYSAQNDMYGFRPTSSLCKKHKAIITYLFYLIQNEHDRVMPIFKQWINRNENEF</sequence>
<comment type="cofactor">
    <cofactor evidence="1">
        <name>[4Fe-4S] cluster</name>
        <dbReference type="ChEBI" id="CHEBI:49883"/>
    </cofactor>
</comment>
<dbReference type="Pfam" id="PF04055">
    <property type="entry name" value="Radical_SAM"/>
    <property type="match status" value="1"/>
</dbReference>
<comment type="caution">
    <text evidence="7">The sequence shown here is derived from an EMBL/GenBank/DDBJ whole genome shotgun (WGS) entry which is preliminary data.</text>
</comment>
<dbReference type="SFLD" id="SFLDG01067">
    <property type="entry name" value="SPASM/twitch_domain_containing"/>
    <property type="match status" value="1"/>
</dbReference>
<dbReference type="EMBL" id="JAQQPO010000009">
    <property type="protein sequence ID" value="MDC7958430.1"/>
    <property type="molecule type" value="Genomic_DNA"/>
</dbReference>
<organism evidence="7 8">
    <name type="scientific">Bacteroides ovatus</name>
    <dbReference type="NCBI Taxonomy" id="28116"/>
    <lineage>
        <taxon>Bacteria</taxon>
        <taxon>Pseudomonadati</taxon>
        <taxon>Bacteroidota</taxon>
        <taxon>Bacteroidia</taxon>
        <taxon>Bacteroidales</taxon>
        <taxon>Bacteroidaceae</taxon>
        <taxon>Bacteroides</taxon>
    </lineage>
</organism>
<dbReference type="InterPro" id="IPR024023">
    <property type="entry name" value="rSAM_paired_HxsB"/>
</dbReference>
<dbReference type="InterPro" id="IPR023867">
    <property type="entry name" value="Sulphatase_maturase_rSAM"/>
</dbReference>
<dbReference type="PROSITE" id="PS51918">
    <property type="entry name" value="RADICAL_SAM"/>
    <property type="match status" value="1"/>
</dbReference>
<protein>
    <submittedName>
        <fullName evidence="7">His-Xaa-Ser system radical SAM maturase HxsB</fullName>
    </submittedName>
</protein>
<dbReference type="SFLD" id="SFLDG01384">
    <property type="entry name" value="thioether_bond_formation_requi"/>
    <property type="match status" value="1"/>
</dbReference>
<dbReference type="RefSeq" id="WP_004326387.1">
    <property type="nucleotide sequence ID" value="NZ_CAKJZK010000001.1"/>
</dbReference>
<dbReference type="InterPro" id="IPR058240">
    <property type="entry name" value="rSAM_sf"/>
</dbReference>
<evidence type="ECO:0000256" key="1">
    <source>
        <dbReference type="ARBA" id="ARBA00001966"/>
    </source>
</evidence>
<dbReference type="GO" id="GO:0046872">
    <property type="term" value="F:metal ion binding"/>
    <property type="evidence" value="ECO:0007669"/>
    <property type="project" value="UniProtKB-KW"/>
</dbReference>
<dbReference type="Gene3D" id="3.20.20.70">
    <property type="entry name" value="Aldolase class I"/>
    <property type="match status" value="1"/>
</dbReference>
<evidence type="ECO:0000256" key="6">
    <source>
        <dbReference type="ARBA" id="ARBA00023601"/>
    </source>
</evidence>
<keyword evidence="2" id="KW-0949">S-adenosyl-L-methionine</keyword>
<dbReference type="GO" id="GO:0016491">
    <property type="term" value="F:oxidoreductase activity"/>
    <property type="evidence" value="ECO:0007669"/>
    <property type="project" value="InterPro"/>
</dbReference>
<comment type="similarity">
    <text evidence="6">Belongs to the radical SAM superfamily. Anaerobic sulfatase-maturating enzyme family.</text>
</comment>
<keyword evidence="5" id="KW-0411">Iron-sulfur</keyword>
<dbReference type="CDD" id="cd01335">
    <property type="entry name" value="Radical_SAM"/>
    <property type="match status" value="1"/>
</dbReference>
<evidence type="ECO:0000256" key="5">
    <source>
        <dbReference type="ARBA" id="ARBA00023014"/>
    </source>
</evidence>
<evidence type="ECO:0000256" key="2">
    <source>
        <dbReference type="ARBA" id="ARBA00022691"/>
    </source>
</evidence>
<dbReference type="PANTHER" id="PTHR43273:SF3">
    <property type="entry name" value="ANAEROBIC SULFATASE-MATURATING ENZYME HOMOLOG ASLB-RELATED"/>
    <property type="match status" value="1"/>
</dbReference>
<dbReference type="SFLD" id="SFLDG01386">
    <property type="entry name" value="main_SPASM_domain-containing"/>
    <property type="match status" value="1"/>
</dbReference>
<dbReference type="InterPro" id="IPR013785">
    <property type="entry name" value="Aldolase_TIM"/>
</dbReference>
<dbReference type="NCBIfam" id="TIGR03978">
    <property type="entry name" value="rSAM_paired_1"/>
    <property type="match status" value="1"/>
</dbReference>
<keyword evidence="4" id="KW-0408">Iron</keyword>
<reference evidence="7" key="1">
    <citation type="submission" date="2022-10" db="EMBL/GenBank/DDBJ databases">
        <title>Human gut microbiome strain richness.</title>
        <authorList>
            <person name="Chen-Liaw A."/>
        </authorList>
    </citation>
    <scope>NUCLEOTIDE SEQUENCE</scope>
    <source>
        <strain evidence="7">RTP21484st1_H8_RTP21484_190118</strain>
    </source>
</reference>
<accession>A0A413V0E0</accession>
<evidence type="ECO:0000256" key="3">
    <source>
        <dbReference type="ARBA" id="ARBA00022723"/>
    </source>
</evidence>
<evidence type="ECO:0000313" key="8">
    <source>
        <dbReference type="Proteomes" id="UP001215078"/>
    </source>
</evidence>
<dbReference type="InterPro" id="IPR007197">
    <property type="entry name" value="rSAM"/>
</dbReference>